<dbReference type="EC" id="3.1.3.80" evidence="3"/>
<evidence type="ECO:0000256" key="16">
    <source>
        <dbReference type="PIRSR" id="PIRSR000894-2"/>
    </source>
</evidence>
<keyword evidence="9" id="KW-0472">Membrane</keyword>
<organism evidence="18 19">
    <name type="scientific">Phascolomyces articulosus</name>
    <dbReference type="NCBI Taxonomy" id="60185"/>
    <lineage>
        <taxon>Eukaryota</taxon>
        <taxon>Fungi</taxon>
        <taxon>Fungi incertae sedis</taxon>
        <taxon>Mucoromycota</taxon>
        <taxon>Mucoromycotina</taxon>
        <taxon>Mucoromycetes</taxon>
        <taxon>Mucorales</taxon>
        <taxon>Lichtheimiaceae</taxon>
        <taxon>Phascolomyces</taxon>
    </lineage>
</organism>
<feature type="chain" id="PRO_5042111422" description="Multiple inositol polyphosphate phosphatase 1" evidence="17">
    <location>
        <begin position="21"/>
        <end position="424"/>
    </location>
</feature>
<dbReference type="EC" id="3.1.3.62" evidence="4"/>
<dbReference type="Gene3D" id="3.40.50.1240">
    <property type="entry name" value="Phosphoglycerate mutase-like"/>
    <property type="match status" value="1"/>
</dbReference>
<evidence type="ECO:0000256" key="5">
    <source>
        <dbReference type="ARBA" id="ARBA00018097"/>
    </source>
</evidence>
<evidence type="ECO:0000256" key="10">
    <source>
        <dbReference type="ARBA" id="ARBA00023180"/>
    </source>
</evidence>
<comment type="similarity">
    <text evidence="2">Belongs to the histidine acid phosphatase family. MINPP1 subfamily.</text>
</comment>
<dbReference type="AlphaFoldDB" id="A0AAD5KLW5"/>
<evidence type="ECO:0000256" key="14">
    <source>
        <dbReference type="ARBA" id="ARBA00043691"/>
    </source>
</evidence>
<keyword evidence="10" id="KW-0325">Glycoprotein</keyword>
<proteinExistence type="inferred from homology"/>
<dbReference type="PROSITE" id="PS00616">
    <property type="entry name" value="HIS_ACID_PHOSPHAT_1"/>
    <property type="match status" value="1"/>
</dbReference>
<feature type="disulfide bond" evidence="16">
    <location>
        <begin position="248"/>
        <end position="262"/>
    </location>
</feature>
<evidence type="ECO:0000256" key="9">
    <source>
        <dbReference type="ARBA" id="ARBA00023136"/>
    </source>
</evidence>
<dbReference type="PANTHER" id="PTHR20963">
    <property type="entry name" value="MULTIPLE INOSITOL POLYPHOSPHATE PHOSPHATASE-RELATED"/>
    <property type="match status" value="1"/>
</dbReference>
<dbReference type="PANTHER" id="PTHR20963:SF8">
    <property type="entry name" value="MULTIPLE INOSITOL POLYPHOSPHATE PHOSPHATASE 1"/>
    <property type="match status" value="1"/>
</dbReference>
<evidence type="ECO:0000313" key="19">
    <source>
        <dbReference type="Proteomes" id="UP001209540"/>
    </source>
</evidence>
<dbReference type="InterPro" id="IPR016274">
    <property type="entry name" value="Histidine_acid_Pase_euk"/>
</dbReference>
<comment type="caution">
    <text evidence="18">The sequence shown here is derived from an EMBL/GenBank/DDBJ whole genome shotgun (WGS) entry which is preliminary data.</text>
</comment>
<comment type="catalytic activity">
    <reaction evidence="15">
        <text>(2R)-2,3-bisphosphoglycerate + H2O = (2R)-2-phosphoglycerate + phosphate</text>
        <dbReference type="Rhea" id="RHEA:27381"/>
        <dbReference type="ChEBI" id="CHEBI:15377"/>
        <dbReference type="ChEBI" id="CHEBI:43474"/>
        <dbReference type="ChEBI" id="CHEBI:58248"/>
        <dbReference type="ChEBI" id="CHEBI:58289"/>
        <dbReference type="EC" id="3.1.3.80"/>
    </reaction>
    <physiologicalReaction direction="left-to-right" evidence="15">
        <dbReference type="Rhea" id="RHEA:27382"/>
    </physiologicalReaction>
</comment>
<comment type="subcellular location">
    <subcellularLocation>
        <location evidence="1">Cell membrane</location>
    </subcellularLocation>
</comment>
<keyword evidence="8" id="KW-0378">Hydrolase</keyword>
<evidence type="ECO:0000256" key="17">
    <source>
        <dbReference type="SAM" id="SignalP"/>
    </source>
</evidence>
<evidence type="ECO:0000256" key="8">
    <source>
        <dbReference type="ARBA" id="ARBA00022801"/>
    </source>
</evidence>
<feature type="signal peptide" evidence="17">
    <location>
        <begin position="1"/>
        <end position="20"/>
    </location>
</feature>
<evidence type="ECO:0000256" key="4">
    <source>
        <dbReference type="ARBA" id="ARBA00013040"/>
    </source>
</evidence>
<keyword evidence="16" id="KW-1015">Disulfide bond</keyword>
<dbReference type="Proteomes" id="UP001209540">
    <property type="component" value="Unassembled WGS sequence"/>
</dbReference>
<comment type="catalytic activity">
    <reaction evidence="14">
        <text>1D-myo-inositol hexakisphosphate + H2O = 1D-myo-inositol 1,2,4,5,6-pentakisphosphate + phosphate</text>
        <dbReference type="Rhea" id="RHEA:16989"/>
        <dbReference type="ChEBI" id="CHEBI:15377"/>
        <dbReference type="ChEBI" id="CHEBI:43474"/>
        <dbReference type="ChEBI" id="CHEBI:57798"/>
        <dbReference type="ChEBI" id="CHEBI:58130"/>
        <dbReference type="EC" id="3.1.3.62"/>
    </reaction>
    <physiologicalReaction direction="left-to-right" evidence="14">
        <dbReference type="Rhea" id="RHEA:16990"/>
    </physiologicalReaction>
</comment>
<evidence type="ECO:0000256" key="1">
    <source>
        <dbReference type="ARBA" id="ARBA00004236"/>
    </source>
</evidence>
<keyword evidence="19" id="KW-1185">Reference proteome</keyword>
<dbReference type="GO" id="GO:0005886">
    <property type="term" value="C:plasma membrane"/>
    <property type="evidence" value="ECO:0007669"/>
    <property type="project" value="UniProtKB-SubCell"/>
</dbReference>
<dbReference type="EMBL" id="JAIXMP010000004">
    <property type="protein sequence ID" value="KAI9274801.1"/>
    <property type="molecule type" value="Genomic_DNA"/>
</dbReference>
<dbReference type="InterPro" id="IPR029033">
    <property type="entry name" value="His_PPase_superfam"/>
</dbReference>
<evidence type="ECO:0000256" key="11">
    <source>
        <dbReference type="ARBA" id="ARBA00031642"/>
    </source>
</evidence>
<evidence type="ECO:0000256" key="7">
    <source>
        <dbReference type="ARBA" id="ARBA00022729"/>
    </source>
</evidence>
<keyword evidence="7 17" id="KW-0732">Signal</keyword>
<evidence type="ECO:0000313" key="18">
    <source>
        <dbReference type="EMBL" id="KAI9274801.1"/>
    </source>
</evidence>
<feature type="disulfide bond" evidence="16">
    <location>
        <begin position="396"/>
        <end position="402"/>
    </location>
</feature>
<comment type="catalytic activity">
    <reaction evidence="13">
        <text>1D-myo-inositol 1,2,4,5,6-pentakisphosphate + H2O = 1D-myo-inositol 1,2,5,6-tetrakisphosphate + phosphate</text>
        <dbReference type="Rhea" id="RHEA:77115"/>
        <dbReference type="ChEBI" id="CHEBI:15377"/>
        <dbReference type="ChEBI" id="CHEBI:43474"/>
        <dbReference type="ChEBI" id="CHEBI:57798"/>
        <dbReference type="ChEBI" id="CHEBI:195535"/>
        <dbReference type="EC" id="3.1.3.62"/>
    </reaction>
    <physiologicalReaction direction="left-to-right" evidence="13">
        <dbReference type="Rhea" id="RHEA:77116"/>
    </physiologicalReaction>
</comment>
<name>A0AAD5KLW5_9FUNG</name>
<dbReference type="GO" id="GO:0034417">
    <property type="term" value="F:bisphosphoglycerate 3-phosphatase activity"/>
    <property type="evidence" value="ECO:0007669"/>
    <property type="project" value="UniProtKB-EC"/>
</dbReference>
<evidence type="ECO:0000256" key="6">
    <source>
        <dbReference type="ARBA" id="ARBA00022475"/>
    </source>
</evidence>
<dbReference type="GO" id="GO:0003993">
    <property type="term" value="F:acid phosphatase activity"/>
    <property type="evidence" value="ECO:0007669"/>
    <property type="project" value="TreeGrafter"/>
</dbReference>
<reference evidence="18" key="2">
    <citation type="submission" date="2023-02" db="EMBL/GenBank/DDBJ databases">
        <authorList>
            <consortium name="DOE Joint Genome Institute"/>
            <person name="Mondo S.J."/>
            <person name="Chang Y."/>
            <person name="Wang Y."/>
            <person name="Ahrendt S."/>
            <person name="Andreopoulos W."/>
            <person name="Barry K."/>
            <person name="Beard J."/>
            <person name="Benny G.L."/>
            <person name="Blankenship S."/>
            <person name="Bonito G."/>
            <person name="Cuomo C."/>
            <person name="Desiro A."/>
            <person name="Gervers K.A."/>
            <person name="Hundley H."/>
            <person name="Kuo A."/>
            <person name="LaButti K."/>
            <person name="Lang B.F."/>
            <person name="Lipzen A."/>
            <person name="O'Donnell K."/>
            <person name="Pangilinan J."/>
            <person name="Reynolds N."/>
            <person name="Sandor L."/>
            <person name="Smith M.W."/>
            <person name="Tsang A."/>
            <person name="Grigoriev I.V."/>
            <person name="Stajich J.E."/>
            <person name="Spatafora J.W."/>
        </authorList>
    </citation>
    <scope>NUCLEOTIDE SEQUENCE</scope>
    <source>
        <strain evidence="18">RSA 2281</strain>
    </source>
</reference>
<dbReference type="InterPro" id="IPR033379">
    <property type="entry name" value="Acid_Pase_AS"/>
</dbReference>
<evidence type="ECO:0000256" key="2">
    <source>
        <dbReference type="ARBA" id="ARBA00008422"/>
    </source>
</evidence>
<protein>
    <recommendedName>
        <fullName evidence="5">Multiple inositol polyphosphate phosphatase 1</fullName>
        <ecNumber evidence="4">3.1.3.62</ecNumber>
        <ecNumber evidence="3">3.1.3.80</ecNumber>
    </recommendedName>
    <alternativeName>
        <fullName evidence="11">2,3-bisphosphoglycerate 3-phosphatase</fullName>
    </alternativeName>
</protein>
<sequence length="424" mass="47545">MQILFPALALVATLVLQAHGQYHHDINWVKHHLGTKSPYPVPKRTSPPKGYQLEQLQLVVRHGTRYPSNGDTEDISKIIKKLGQGNNATALAWLHDYENVFTTDRAGSLSDDGQLEQYLHGRRVAQSFPNLIDAILDGDVASGIDSASSESARTSQSATAFHMGLFEGQGSLGKGHQFAIPLFMYPDQGDKLIGIDDNCPRWENATENSDYESDLYQEKTHKATAERLTQELGVELTTDDIESIYTGCCFDVSNRQRVDTFCTLLSEQDILESEYREDLSYFYEYSYGLPLNEQVACALMQNIIQHIDEQDVRMVLKFGHTQTILFLQTFLGVHQDTKHPMLYANSSQSVIDHRIFRTSNIASMASNVEFQLLSNREGDKFVRVLVSEVPVVVPGCNGKEICPLKTLKEALASKLECNFDAICQ</sequence>
<keyword evidence="6" id="KW-1003">Cell membrane</keyword>
<dbReference type="GO" id="GO:0052745">
    <property type="term" value="F:inositol phosphate phosphatase activity"/>
    <property type="evidence" value="ECO:0007669"/>
    <property type="project" value="TreeGrafter"/>
</dbReference>
<dbReference type="InterPro" id="IPR000560">
    <property type="entry name" value="His_Pase_clade-2"/>
</dbReference>
<comment type="catalytic activity">
    <reaction evidence="12">
        <text>1D-myo-inositol 1,2,5,6-tetrakisphosphate + H2O = 1D-myo-inositol 1,2,6-trisphosphate + phosphate</text>
        <dbReference type="Rhea" id="RHEA:77119"/>
        <dbReference type="ChEBI" id="CHEBI:15377"/>
        <dbReference type="ChEBI" id="CHEBI:43474"/>
        <dbReference type="ChEBI" id="CHEBI:195535"/>
        <dbReference type="ChEBI" id="CHEBI:195537"/>
        <dbReference type="EC" id="3.1.3.62"/>
    </reaction>
    <physiologicalReaction direction="left-to-right" evidence="12">
        <dbReference type="Rhea" id="RHEA:77120"/>
    </physiologicalReaction>
</comment>
<reference evidence="18" key="1">
    <citation type="journal article" date="2022" name="IScience">
        <title>Evolution of zygomycete secretomes and the origins of terrestrial fungal ecologies.</title>
        <authorList>
            <person name="Chang Y."/>
            <person name="Wang Y."/>
            <person name="Mondo S."/>
            <person name="Ahrendt S."/>
            <person name="Andreopoulos W."/>
            <person name="Barry K."/>
            <person name="Beard J."/>
            <person name="Benny G.L."/>
            <person name="Blankenship S."/>
            <person name="Bonito G."/>
            <person name="Cuomo C."/>
            <person name="Desiro A."/>
            <person name="Gervers K.A."/>
            <person name="Hundley H."/>
            <person name="Kuo A."/>
            <person name="LaButti K."/>
            <person name="Lang B.F."/>
            <person name="Lipzen A."/>
            <person name="O'Donnell K."/>
            <person name="Pangilinan J."/>
            <person name="Reynolds N."/>
            <person name="Sandor L."/>
            <person name="Smith M.E."/>
            <person name="Tsang A."/>
            <person name="Grigoriev I.V."/>
            <person name="Stajich J.E."/>
            <person name="Spatafora J.W."/>
        </authorList>
    </citation>
    <scope>NUCLEOTIDE SEQUENCE</scope>
    <source>
        <strain evidence="18">RSA 2281</strain>
    </source>
</reference>
<dbReference type="SUPFAM" id="SSF53254">
    <property type="entry name" value="Phosphoglycerate mutase-like"/>
    <property type="match status" value="1"/>
</dbReference>
<accession>A0AAD5KLW5</accession>
<dbReference type="PIRSF" id="PIRSF000894">
    <property type="entry name" value="Acid_phosphatase"/>
    <property type="match status" value="1"/>
</dbReference>
<gene>
    <name evidence="18" type="ORF">BDA99DRAFT_498615</name>
</gene>
<dbReference type="Pfam" id="PF00328">
    <property type="entry name" value="His_Phos_2"/>
    <property type="match status" value="1"/>
</dbReference>
<evidence type="ECO:0000256" key="15">
    <source>
        <dbReference type="ARBA" id="ARBA00043832"/>
    </source>
</evidence>
<evidence type="ECO:0000256" key="13">
    <source>
        <dbReference type="ARBA" id="ARBA00043671"/>
    </source>
</evidence>
<evidence type="ECO:0000256" key="3">
    <source>
        <dbReference type="ARBA" id="ARBA00012976"/>
    </source>
</evidence>
<dbReference type="CDD" id="cd07061">
    <property type="entry name" value="HP_HAP_like"/>
    <property type="match status" value="1"/>
</dbReference>
<evidence type="ECO:0000256" key="12">
    <source>
        <dbReference type="ARBA" id="ARBA00043668"/>
    </source>
</evidence>